<reference evidence="1 4" key="2">
    <citation type="journal article" date="2016" name="Sci. Rep.">
        <title>Accelerated dysbiosis of gut microbiota during aggravation of DSS-induced colitis by a butyrate-producing bacterium.</title>
        <authorList>
            <person name="Zhang Q."/>
            <person name="Wu Y."/>
            <person name="Wang J."/>
            <person name="Wu G."/>
            <person name="Long W."/>
            <person name="Xue Z."/>
            <person name="Wang L."/>
            <person name="Zhang X."/>
            <person name="Pang X."/>
            <person name="Zhao Y."/>
            <person name="Zhao L."/>
            <person name="Zhang C."/>
        </authorList>
    </citation>
    <scope>NUCLEOTIDE SEQUENCE [LARGE SCALE GENOMIC DNA]</scope>
    <source>
        <strain evidence="1 4">BPB5</strain>
    </source>
</reference>
<evidence type="ECO:0000313" key="3">
    <source>
        <dbReference type="Proteomes" id="UP000095553"/>
    </source>
</evidence>
<evidence type="ECO:0000313" key="4">
    <source>
        <dbReference type="Proteomes" id="UP000188159"/>
    </source>
</evidence>
<evidence type="ECO:0000313" key="1">
    <source>
        <dbReference type="EMBL" id="AQP40621.1"/>
    </source>
</evidence>
<dbReference type="SUPFAM" id="SSF82771">
    <property type="entry name" value="GIY-YIG endonuclease"/>
    <property type="match status" value="1"/>
</dbReference>
<dbReference type="Proteomes" id="UP000188159">
    <property type="component" value="Chromosome"/>
</dbReference>
<dbReference type="Proteomes" id="UP000095553">
    <property type="component" value="Unassembled WGS sequence"/>
</dbReference>
<accession>A0A173TZ66</accession>
<proteinExistence type="predicted"/>
<sequence>MIWGRWKDYIANGNGGNIELKSLDFEYIQKNFRYSILEIYKSTTDDDAILERESWWKELLMTRQFGYNKN</sequence>
<dbReference type="InterPro" id="IPR035901">
    <property type="entry name" value="GIY-YIG_endonuc_sf"/>
</dbReference>
<gene>
    <name evidence="1" type="ORF">DO83_14215</name>
    <name evidence="2" type="ORF">ERS852571_02405</name>
</gene>
<dbReference type="Gene3D" id="3.40.1440.10">
    <property type="entry name" value="GIY-YIG endonuclease"/>
    <property type="match status" value="1"/>
</dbReference>
<evidence type="ECO:0000313" key="2">
    <source>
        <dbReference type="EMBL" id="CUN08113.1"/>
    </source>
</evidence>
<name>A0A173TZ66_ANAHA</name>
<protein>
    <submittedName>
        <fullName evidence="2">Uncharacterized protein</fullName>
    </submittedName>
</protein>
<dbReference type="AlphaFoldDB" id="A0A173TZ66"/>
<dbReference type="EMBL" id="CYXY01000015">
    <property type="protein sequence ID" value="CUN08113.1"/>
    <property type="molecule type" value="Genomic_DNA"/>
</dbReference>
<dbReference type="EMBL" id="CP012098">
    <property type="protein sequence ID" value="AQP40621.1"/>
    <property type="molecule type" value="Genomic_DNA"/>
</dbReference>
<reference evidence="2 3" key="1">
    <citation type="submission" date="2015-09" db="EMBL/GenBank/DDBJ databases">
        <authorList>
            <consortium name="Pathogen Informatics"/>
        </authorList>
    </citation>
    <scope>NUCLEOTIDE SEQUENCE [LARGE SCALE GENOMIC DNA]</scope>
    <source>
        <strain evidence="2 3">2789STDY5834959</strain>
    </source>
</reference>
<organism evidence="2 3">
    <name type="scientific">Anaerostipes hadrus</name>
    <dbReference type="NCBI Taxonomy" id="649756"/>
    <lineage>
        <taxon>Bacteria</taxon>
        <taxon>Bacillati</taxon>
        <taxon>Bacillota</taxon>
        <taxon>Clostridia</taxon>
        <taxon>Lachnospirales</taxon>
        <taxon>Lachnospiraceae</taxon>
        <taxon>Anaerostipes</taxon>
    </lineage>
</organism>